<name>A0A448WGB1_9PLAT</name>
<comment type="caution">
    <text evidence="1">The sequence shown here is derived from an EMBL/GenBank/DDBJ whole genome shotgun (WGS) entry which is preliminary data.</text>
</comment>
<reference evidence="1" key="1">
    <citation type="submission" date="2018-11" db="EMBL/GenBank/DDBJ databases">
        <authorList>
            <consortium name="Pathogen Informatics"/>
        </authorList>
    </citation>
    <scope>NUCLEOTIDE SEQUENCE</scope>
</reference>
<dbReference type="AlphaFoldDB" id="A0A448WGB1"/>
<accession>A0A448WGB1</accession>
<keyword evidence="2" id="KW-1185">Reference proteome</keyword>
<evidence type="ECO:0000313" key="2">
    <source>
        <dbReference type="Proteomes" id="UP000784294"/>
    </source>
</evidence>
<gene>
    <name evidence="1" type="ORF">PXEA_LOCUS4501</name>
</gene>
<evidence type="ECO:0000313" key="1">
    <source>
        <dbReference type="EMBL" id="VEL11061.1"/>
    </source>
</evidence>
<proteinExistence type="predicted"/>
<dbReference type="Proteomes" id="UP000784294">
    <property type="component" value="Unassembled WGS sequence"/>
</dbReference>
<protein>
    <submittedName>
        <fullName evidence="1">Uncharacterized protein</fullName>
    </submittedName>
</protein>
<sequence length="92" mass="9458">MAHSRLPSASMCPPSASEVADAASFVAKGLSGNSAVVSWAQLDATCEHTYTLSWRMSGATVASGTKEAGCETSRRTCEEEASPLAHGLRGLG</sequence>
<organism evidence="1 2">
    <name type="scientific">Protopolystoma xenopodis</name>
    <dbReference type="NCBI Taxonomy" id="117903"/>
    <lineage>
        <taxon>Eukaryota</taxon>
        <taxon>Metazoa</taxon>
        <taxon>Spiralia</taxon>
        <taxon>Lophotrochozoa</taxon>
        <taxon>Platyhelminthes</taxon>
        <taxon>Monogenea</taxon>
        <taxon>Polyopisthocotylea</taxon>
        <taxon>Polystomatidea</taxon>
        <taxon>Polystomatidae</taxon>
        <taxon>Protopolystoma</taxon>
    </lineage>
</organism>
<dbReference type="EMBL" id="CAAALY010010723">
    <property type="protein sequence ID" value="VEL11061.1"/>
    <property type="molecule type" value="Genomic_DNA"/>
</dbReference>